<evidence type="ECO:0000256" key="1">
    <source>
        <dbReference type="SAM" id="SignalP"/>
    </source>
</evidence>
<reference evidence="2" key="1">
    <citation type="submission" date="2023-03" db="EMBL/GenBank/DDBJ databases">
        <authorList>
            <person name="Steffen K."/>
            <person name="Cardenas P."/>
        </authorList>
    </citation>
    <scope>NUCLEOTIDE SEQUENCE</scope>
</reference>
<organism evidence="2 3">
    <name type="scientific">Geodia barretti</name>
    <name type="common">Barrett's horny sponge</name>
    <dbReference type="NCBI Taxonomy" id="519541"/>
    <lineage>
        <taxon>Eukaryota</taxon>
        <taxon>Metazoa</taxon>
        <taxon>Porifera</taxon>
        <taxon>Demospongiae</taxon>
        <taxon>Heteroscleromorpha</taxon>
        <taxon>Tetractinellida</taxon>
        <taxon>Astrophorina</taxon>
        <taxon>Geodiidae</taxon>
        <taxon>Geodia</taxon>
    </lineage>
</organism>
<accession>A0AA35R8P5</accession>
<dbReference type="AlphaFoldDB" id="A0AA35R8P5"/>
<feature type="signal peptide" evidence="1">
    <location>
        <begin position="1"/>
        <end position="33"/>
    </location>
</feature>
<gene>
    <name evidence="2" type="ORF">GBAR_LOCUS4701</name>
</gene>
<name>A0AA35R8P5_GEOBA</name>
<dbReference type="Proteomes" id="UP001174909">
    <property type="component" value="Unassembled WGS sequence"/>
</dbReference>
<proteinExistence type="predicted"/>
<comment type="caution">
    <text evidence="2">The sequence shown here is derived from an EMBL/GenBank/DDBJ whole genome shotgun (WGS) entry which is preliminary data.</text>
</comment>
<sequence length="279" mass="31394">MSGNVSRKVLAVSAGGLLVTSPLLAACTPVAAAEPAGYRDWVATDGAAGRINMDDVQAAFQESTSATDFETRVNEIYEGDGVILVRVAQETDRMVLEGWEDLDGNSDVDDVVDDLLFSIVRQDGQHEMVGHHANSYYRSSFGGGDFLFFYLLAGGLRGNNYYYQTPSQRGPVLRQQRDTYRGEFPVPGPAGVEPGLHHTSADLSGFSLPGGWSQFGDQPFLLSDGAKDHRHLPEQRFLLRWAQRFRSRGDWRGLQVFDLQGWRWFWVRRVQRWRRPPRR</sequence>
<protein>
    <submittedName>
        <fullName evidence="2">Uncharacterized protein</fullName>
    </submittedName>
</protein>
<feature type="chain" id="PRO_5041403472" evidence="1">
    <location>
        <begin position="34"/>
        <end position="279"/>
    </location>
</feature>
<evidence type="ECO:0000313" key="2">
    <source>
        <dbReference type="EMBL" id="CAI8006412.1"/>
    </source>
</evidence>
<dbReference type="EMBL" id="CASHTH010000685">
    <property type="protein sequence ID" value="CAI8006412.1"/>
    <property type="molecule type" value="Genomic_DNA"/>
</dbReference>
<keyword evidence="1" id="KW-0732">Signal</keyword>
<keyword evidence="3" id="KW-1185">Reference proteome</keyword>
<evidence type="ECO:0000313" key="3">
    <source>
        <dbReference type="Proteomes" id="UP001174909"/>
    </source>
</evidence>
<dbReference type="PROSITE" id="PS51257">
    <property type="entry name" value="PROKAR_LIPOPROTEIN"/>
    <property type="match status" value="1"/>
</dbReference>